<dbReference type="Gene3D" id="3.40.50.720">
    <property type="entry name" value="NAD(P)-binding Rossmann-like Domain"/>
    <property type="match status" value="1"/>
</dbReference>
<dbReference type="AlphaFoldDB" id="A0A1B6L2G9"/>
<proteinExistence type="inferred from homology"/>
<sequence>MFLVRHFKIFSRCFLPNQCCTPVRKVSTSVHLFKRKDDVYIQRMTERLMKSSCRDCDFPLRMDPKYKVAIVTGGETGIGLAAASDLLANEAQTVVLAGVCEGEAAVKQLNEEHGEGRACFMHMDVNDSRDLEELFYRVNMVFGGIDIVFNNAGILEDHIWEYEVDTNLKSVIRGTLLGLDYMGKNGRGKRKGEGVIINHSDTMALEGLPYAPAYSATKAGIIGATLSFGSKYHYNQSGVRVAGLLSGPTNTDLVQKAGEKQIDPEWGRLLVAYLSEPPPQSPAVVGRAVSYLVKYAPPGSLWTVDRGELSVTKIPKRRVLNTKVTQL</sequence>
<dbReference type="SUPFAM" id="SSF51735">
    <property type="entry name" value="NAD(P)-binding Rossmann-fold domains"/>
    <property type="match status" value="1"/>
</dbReference>
<name>A0A1B6L2G9_9HEMI</name>
<evidence type="ECO:0000256" key="1">
    <source>
        <dbReference type="ARBA" id="ARBA00006484"/>
    </source>
</evidence>
<dbReference type="EMBL" id="GEBQ01022089">
    <property type="protein sequence ID" value="JAT17888.1"/>
    <property type="molecule type" value="Transcribed_RNA"/>
</dbReference>
<dbReference type="Pfam" id="PF00106">
    <property type="entry name" value="adh_short"/>
    <property type="match status" value="1"/>
</dbReference>
<dbReference type="InterPro" id="IPR002347">
    <property type="entry name" value="SDR_fam"/>
</dbReference>
<accession>A0A1B6L2G9</accession>
<gene>
    <name evidence="4" type="ORF">g.4102</name>
</gene>
<dbReference type="PRINTS" id="PR00081">
    <property type="entry name" value="GDHRDH"/>
</dbReference>
<evidence type="ECO:0000313" key="4">
    <source>
        <dbReference type="EMBL" id="JAT17888.1"/>
    </source>
</evidence>
<organism evidence="4">
    <name type="scientific">Graphocephala atropunctata</name>
    <dbReference type="NCBI Taxonomy" id="36148"/>
    <lineage>
        <taxon>Eukaryota</taxon>
        <taxon>Metazoa</taxon>
        <taxon>Ecdysozoa</taxon>
        <taxon>Arthropoda</taxon>
        <taxon>Hexapoda</taxon>
        <taxon>Insecta</taxon>
        <taxon>Pterygota</taxon>
        <taxon>Neoptera</taxon>
        <taxon>Paraneoptera</taxon>
        <taxon>Hemiptera</taxon>
        <taxon>Auchenorrhyncha</taxon>
        <taxon>Membracoidea</taxon>
        <taxon>Cicadellidae</taxon>
        <taxon>Cicadellinae</taxon>
        <taxon>Cicadellini</taxon>
        <taxon>Graphocephala</taxon>
    </lineage>
</organism>
<dbReference type="GO" id="GO:0016616">
    <property type="term" value="F:oxidoreductase activity, acting on the CH-OH group of donors, NAD or NADP as acceptor"/>
    <property type="evidence" value="ECO:0007669"/>
    <property type="project" value="TreeGrafter"/>
</dbReference>
<comment type="similarity">
    <text evidence="1 3">Belongs to the short-chain dehydrogenases/reductases (SDR) family.</text>
</comment>
<protein>
    <submittedName>
        <fullName evidence="4">Uncharacterized protein</fullName>
    </submittedName>
</protein>
<dbReference type="PANTHER" id="PTHR44229:SF8">
    <property type="entry name" value="ALCOHOL DEHYDROGENASE-RELATED"/>
    <property type="match status" value="1"/>
</dbReference>
<dbReference type="PANTHER" id="PTHR44229">
    <property type="entry name" value="15-HYDROXYPROSTAGLANDIN DEHYDROGENASE [NAD(+)]"/>
    <property type="match status" value="1"/>
</dbReference>
<dbReference type="PRINTS" id="PR00080">
    <property type="entry name" value="SDRFAMILY"/>
</dbReference>
<reference evidence="4" key="1">
    <citation type="submission" date="2015-11" db="EMBL/GenBank/DDBJ databases">
        <title>De novo transcriptome assembly of four potential Pierce s Disease insect vectors from Arizona vineyards.</title>
        <authorList>
            <person name="Tassone E.E."/>
        </authorList>
    </citation>
    <scope>NUCLEOTIDE SEQUENCE</scope>
</reference>
<dbReference type="GO" id="GO:0005737">
    <property type="term" value="C:cytoplasm"/>
    <property type="evidence" value="ECO:0007669"/>
    <property type="project" value="TreeGrafter"/>
</dbReference>
<evidence type="ECO:0000256" key="3">
    <source>
        <dbReference type="RuleBase" id="RU000363"/>
    </source>
</evidence>
<keyword evidence="2" id="KW-0560">Oxidoreductase</keyword>
<dbReference type="InterPro" id="IPR036291">
    <property type="entry name" value="NAD(P)-bd_dom_sf"/>
</dbReference>
<evidence type="ECO:0000256" key="2">
    <source>
        <dbReference type="ARBA" id="ARBA00023002"/>
    </source>
</evidence>